<evidence type="ECO:0000256" key="4">
    <source>
        <dbReference type="ARBA" id="ARBA00022679"/>
    </source>
</evidence>
<accession>A0ABT5L5T1</accession>
<keyword evidence="6" id="KW-1185">Reference proteome</keyword>
<comment type="similarity">
    <text evidence="2">Belongs to the DsrE/TusD family.</text>
</comment>
<evidence type="ECO:0000313" key="6">
    <source>
        <dbReference type="Proteomes" id="UP001218788"/>
    </source>
</evidence>
<gene>
    <name evidence="5" type="primary">tusD</name>
    <name evidence="5" type="ORF">OIK42_10190</name>
</gene>
<proteinExistence type="inferred from homology"/>
<comment type="caution">
    <text evidence="5">The sequence shown here is derived from an EMBL/GenBank/DDBJ whole genome shotgun (WGS) entry which is preliminary data.</text>
</comment>
<dbReference type="PANTHER" id="PTHR34874:SF3">
    <property type="entry name" value="SULFURTRANSFERASE TUSD"/>
    <property type="match status" value="1"/>
</dbReference>
<keyword evidence="4" id="KW-0808">Transferase</keyword>
<dbReference type="InterPro" id="IPR027396">
    <property type="entry name" value="DsrEFH-like"/>
</dbReference>
<reference evidence="5 6" key="1">
    <citation type="submission" date="2022-10" db="EMBL/GenBank/DDBJ databases">
        <title>Alteromonas sp. chi3 Genome sequencing.</title>
        <authorList>
            <person name="Park S."/>
        </authorList>
    </citation>
    <scope>NUCLEOTIDE SEQUENCE [LARGE SCALE GENOMIC DNA]</scope>
    <source>
        <strain evidence="6">chi3</strain>
    </source>
</reference>
<dbReference type="Proteomes" id="UP001218788">
    <property type="component" value="Unassembled WGS sequence"/>
</dbReference>
<dbReference type="SUPFAM" id="SSF75169">
    <property type="entry name" value="DsrEFH-like"/>
    <property type="match status" value="1"/>
</dbReference>
<evidence type="ECO:0000256" key="3">
    <source>
        <dbReference type="ARBA" id="ARBA00022490"/>
    </source>
</evidence>
<dbReference type="NCBIfam" id="NF001237">
    <property type="entry name" value="PRK00207.1"/>
    <property type="match status" value="1"/>
</dbReference>
<dbReference type="InterPro" id="IPR003787">
    <property type="entry name" value="Sulphur_relay_DsrE/F-like"/>
</dbReference>
<dbReference type="PANTHER" id="PTHR34874">
    <property type="entry name" value="PROTEIN YCHN"/>
    <property type="match status" value="1"/>
</dbReference>
<evidence type="ECO:0000256" key="2">
    <source>
        <dbReference type="ARBA" id="ARBA00007067"/>
    </source>
</evidence>
<evidence type="ECO:0000256" key="1">
    <source>
        <dbReference type="ARBA" id="ARBA00004496"/>
    </source>
</evidence>
<comment type="subcellular location">
    <subcellularLocation>
        <location evidence="1">Cytoplasm</location>
    </subcellularLocation>
</comment>
<protein>
    <submittedName>
        <fullName evidence="5">Sulfurtransferase complex subunit TusD</fullName>
    </submittedName>
</protein>
<dbReference type="EMBL" id="JAQQXP010000001">
    <property type="protein sequence ID" value="MDC8831128.1"/>
    <property type="molecule type" value="Genomic_DNA"/>
</dbReference>
<name>A0ABT5L5T1_9ALTE</name>
<dbReference type="NCBIfam" id="TIGR03012">
    <property type="entry name" value="sulf_tusD_dsrE"/>
    <property type="match status" value="1"/>
</dbReference>
<organism evidence="5 6">
    <name type="scientific">Alteromonas gilva</name>
    <dbReference type="NCBI Taxonomy" id="2987522"/>
    <lineage>
        <taxon>Bacteria</taxon>
        <taxon>Pseudomonadati</taxon>
        <taxon>Pseudomonadota</taxon>
        <taxon>Gammaproteobacteria</taxon>
        <taxon>Alteromonadales</taxon>
        <taxon>Alteromonadaceae</taxon>
        <taxon>Alteromonas/Salinimonas group</taxon>
        <taxon>Alteromonas</taxon>
    </lineage>
</organism>
<dbReference type="RefSeq" id="WP_273640243.1">
    <property type="nucleotide sequence ID" value="NZ_JAQQXP010000001.1"/>
</dbReference>
<dbReference type="InterPro" id="IPR017463">
    <property type="entry name" value="Sulphur_relay_TusD/DsrE"/>
</dbReference>
<evidence type="ECO:0000313" key="5">
    <source>
        <dbReference type="EMBL" id="MDC8831128.1"/>
    </source>
</evidence>
<keyword evidence="3" id="KW-0963">Cytoplasm</keyword>
<sequence>MPSISVLITCSPESPARCINALDYCKSLLEQGSTINQIFFYQAGVYHANGLVDAGSTNLDLPARWSVFAANFGVPLLVCVGAATQRGIIDAAQAGQTGKAHHSLFAPFEQVGLGEFFTRLHDANKLVQF</sequence>
<dbReference type="Gene3D" id="3.40.1260.10">
    <property type="entry name" value="DsrEFH-like"/>
    <property type="match status" value="1"/>
</dbReference>
<dbReference type="Pfam" id="PF02635">
    <property type="entry name" value="DsrE"/>
    <property type="match status" value="1"/>
</dbReference>